<feature type="non-terminal residue" evidence="2">
    <location>
        <position position="1"/>
    </location>
</feature>
<evidence type="ECO:0000256" key="1">
    <source>
        <dbReference type="SAM" id="MobiDB-lite"/>
    </source>
</evidence>
<reference evidence="2" key="1">
    <citation type="submission" date="2019-08" db="EMBL/GenBank/DDBJ databases">
        <title>The genome of the North American firefly Photinus pyralis.</title>
        <authorList>
            <consortium name="Photinus pyralis genome working group"/>
            <person name="Fallon T.R."/>
            <person name="Sander Lower S.E."/>
            <person name="Weng J.-K."/>
        </authorList>
    </citation>
    <scope>NUCLEOTIDE SEQUENCE</scope>
    <source>
        <strain evidence="2">TRF0915ILg1</strain>
        <tissue evidence="2">Whole body</tissue>
    </source>
</reference>
<dbReference type="Proteomes" id="UP000801492">
    <property type="component" value="Unassembled WGS sequence"/>
</dbReference>
<proteinExistence type="predicted"/>
<dbReference type="EMBL" id="VTPC01002428">
    <property type="protein sequence ID" value="KAF2900061.1"/>
    <property type="molecule type" value="Genomic_DNA"/>
</dbReference>
<name>A0A8K0GI17_IGNLU</name>
<protein>
    <submittedName>
        <fullName evidence="2">Uncharacterized protein</fullName>
    </submittedName>
</protein>
<dbReference type="OrthoDB" id="6760765at2759"/>
<feature type="compositionally biased region" description="Basic and acidic residues" evidence="1">
    <location>
        <begin position="112"/>
        <end position="127"/>
    </location>
</feature>
<evidence type="ECO:0000313" key="2">
    <source>
        <dbReference type="EMBL" id="KAF2900061.1"/>
    </source>
</evidence>
<keyword evidence="3" id="KW-1185">Reference proteome</keyword>
<feature type="region of interest" description="Disordered" evidence="1">
    <location>
        <begin position="107"/>
        <end position="131"/>
    </location>
</feature>
<accession>A0A8K0GI17</accession>
<comment type="caution">
    <text evidence="2">The sequence shown here is derived from an EMBL/GenBank/DDBJ whole genome shotgun (WGS) entry which is preliminary data.</text>
</comment>
<gene>
    <name evidence="2" type="ORF">ILUMI_06123</name>
</gene>
<evidence type="ECO:0000313" key="3">
    <source>
        <dbReference type="Proteomes" id="UP000801492"/>
    </source>
</evidence>
<organism evidence="2 3">
    <name type="scientific">Ignelater luminosus</name>
    <name type="common">Cucubano</name>
    <name type="synonym">Pyrophorus luminosus</name>
    <dbReference type="NCBI Taxonomy" id="2038154"/>
    <lineage>
        <taxon>Eukaryota</taxon>
        <taxon>Metazoa</taxon>
        <taxon>Ecdysozoa</taxon>
        <taxon>Arthropoda</taxon>
        <taxon>Hexapoda</taxon>
        <taxon>Insecta</taxon>
        <taxon>Pterygota</taxon>
        <taxon>Neoptera</taxon>
        <taxon>Endopterygota</taxon>
        <taxon>Coleoptera</taxon>
        <taxon>Polyphaga</taxon>
        <taxon>Elateriformia</taxon>
        <taxon>Elateroidea</taxon>
        <taxon>Elateridae</taxon>
        <taxon>Agrypninae</taxon>
        <taxon>Pyrophorini</taxon>
        <taxon>Ignelater</taxon>
    </lineage>
</organism>
<sequence>SGLLLQKVDDEEDKRVHQPPGIKLSSETMQFAEEHINSFLGVPAHRRQFVQKKCLQHNTKAISETPYGETLFKKKNVGFHVPRKDQCWCHNFKQLSKAKKLGGLETHNLQLKRKDSANKEKKDDAQKATKKRPDRHITLIYLNDFYDYKSLKVDVVVNTNKAESGDVLNWKEVKWLRFKKATPNLMLYKTDFWDTDFQIIRTTERRGRIEVAVDKGTCPKAYHGFIPLDKNKYDDIMSMCDSKPSLIESTYHDFYKSLPHKGEQDDDSDDQTLAAVRASLLKRKRKKNN</sequence>
<dbReference type="AlphaFoldDB" id="A0A8K0GI17"/>